<reference evidence="2" key="1">
    <citation type="journal article" date="2022" name="bioRxiv">
        <title>Sequencing and chromosome-scale assembly of the giantPleurodeles waltlgenome.</title>
        <authorList>
            <person name="Brown T."/>
            <person name="Elewa A."/>
            <person name="Iarovenko S."/>
            <person name="Subramanian E."/>
            <person name="Araus A.J."/>
            <person name="Petzold A."/>
            <person name="Susuki M."/>
            <person name="Suzuki K.-i.T."/>
            <person name="Hayashi T."/>
            <person name="Toyoda A."/>
            <person name="Oliveira C."/>
            <person name="Osipova E."/>
            <person name="Leigh N.D."/>
            <person name="Simon A."/>
            <person name="Yun M.H."/>
        </authorList>
    </citation>
    <scope>NUCLEOTIDE SEQUENCE</scope>
    <source>
        <strain evidence="2">20211129_DDA</strain>
        <tissue evidence="2">Liver</tissue>
    </source>
</reference>
<evidence type="ECO:0000256" key="1">
    <source>
        <dbReference type="SAM" id="MobiDB-lite"/>
    </source>
</evidence>
<keyword evidence="3" id="KW-1185">Reference proteome</keyword>
<dbReference type="EMBL" id="JANPWB010000006">
    <property type="protein sequence ID" value="KAJ1181034.1"/>
    <property type="molecule type" value="Genomic_DNA"/>
</dbReference>
<feature type="compositionally biased region" description="Basic and acidic residues" evidence="1">
    <location>
        <begin position="19"/>
        <end position="31"/>
    </location>
</feature>
<proteinExistence type="predicted"/>
<name>A0AAV7TXX8_PLEWA</name>
<feature type="compositionally biased region" description="Basic and acidic residues" evidence="1">
    <location>
        <begin position="183"/>
        <end position="206"/>
    </location>
</feature>
<feature type="compositionally biased region" description="Polar residues" evidence="1">
    <location>
        <begin position="1"/>
        <end position="11"/>
    </location>
</feature>
<gene>
    <name evidence="2" type="ORF">NDU88_006245</name>
</gene>
<feature type="region of interest" description="Disordered" evidence="1">
    <location>
        <begin position="170"/>
        <end position="220"/>
    </location>
</feature>
<comment type="caution">
    <text evidence="2">The sequence shown here is derived from an EMBL/GenBank/DDBJ whole genome shotgun (WGS) entry which is preliminary data.</text>
</comment>
<evidence type="ECO:0000313" key="3">
    <source>
        <dbReference type="Proteomes" id="UP001066276"/>
    </source>
</evidence>
<organism evidence="2 3">
    <name type="scientific">Pleurodeles waltl</name>
    <name type="common">Iberian ribbed newt</name>
    <dbReference type="NCBI Taxonomy" id="8319"/>
    <lineage>
        <taxon>Eukaryota</taxon>
        <taxon>Metazoa</taxon>
        <taxon>Chordata</taxon>
        <taxon>Craniata</taxon>
        <taxon>Vertebrata</taxon>
        <taxon>Euteleostomi</taxon>
        <taxon>Amphibia</taxon>
        <taxon>Batrachia</taxon>
        <taxon>Caudata</taxon>
        <taxon>Salamandroidea</taxon>
        <taxon>Salamandridae</taxon>
        <taxon>Pleurodelinae</taxon>
        <taxon>Pleurodeles</taxon>
    </lineage>
</organism>
<evidence type="ECO:0000313" key="2">
    <source>
        <dbReference type="EMBL" id="KAJ1181034.1"/>
    </source>
</evidence>
<dbReference type="Proteomes" id="UP001066276">
    <property type="component" value="Chromosome 3_2"/>
</dbReference>
<accession>A0AAV7TXX8</accession>
<sequence>MSLTAVTQRPGSGTAEPVTEEKLASRRREAGDREEEECVVVEEWRSHQRREEDEEEAGGRTNSTVAPGDGARNPASLLEKCGTIRQGNPQSQVLIACVHGDQLPYPVATVRLNWKGEDETIKVGVIPNLGEDLILVTDYVDFSSLLNKAGQEQVLKAWCEEIPFGVGEEENRKPRIKLSKKQKREEQQKYRLARDPRNTDSKDPPSRHLHHHRRFPTEST</sequence>
<feature type="compositionally biased region" description="Basic and acidic residues" evidence="1">
    <location>
        <begin position="42"/>
        <end position="51"/>
    </location>
</feature>
<dbReference type="AlphaFoldDB" id="A0AAV7TXX8"/>
<feature type="region of interest" description="Disordered" evidence="1">
    <location>
        <begin position="1"/>
        <end position="74"/>
    </location>
</feature>
<protein>
    <submittedName>
        <fullName evidence="2">Uncharacterized protein</fullName>
    </submittedName>
</protein>